<proteinExistence type="inferred from homology"/>
<comment type="similarity">
    <text evidence="2">Belongs to the cytochrome P450 family.</text>
</comment>
<organism evidence="7 8">
    <name type="scientific">Linnemannia gamsii</name>
    <dbReference type="NCBI Taxonomy" id="64522"/>
    <lineage>
        <taxon>Eukaryota</taxon>
        <taxon>Fungi</taxon>
        <taxon>Fungi incertae sedis</taxon>
        <taxon>Mucoromycota</taxon>
        <taxon>Mortierellomycotina</taxon>
        <taxon>Mortierellomycetes</taxon>
        <taxon>Mortierellales</taxon>
        <taxon>Mortierellaceae</taxon>
        <taxon>Linnemannia</taxon>
    </lineage>
</organism>
<dbReference type="InterPro" id="IPR036396">
    <property type="entry name" value="Cyt_P450_sf"/>
</dbReference>
<dbReference type="GO" id="GO:0005506">
    <property type="term" value="F:iron ion binding"/>
    <property type="evidence" value="ECO:0007669"/>
    <property type="project" value="InterPro"/>
</dbReference>
<dbReference type="EMBL" id="JAAAIN010001196">
    <property type="protein sequence ID" value="KAG0305738.1"/>
    <property type="molecule type" value="Genomic_DNA"/>
</dbReference>
<dbReference type="CDD" id="cd11069">
    <property type="entry name" value="CYP_FUM15-like"/>
    <property type="match status" value="1"/>
</dbReference>
<dbReference type="OrthoDB" id="1470350at2759"/>
<evidence type="ECO:0008006" key="9">
    <source>
        <dbReference type="Google" id="ProtNLM"/>
    </source>
</evidence>
<keyword evidence="6" id="KW-0812">Transmembrane</keyword>
<evidence type="ECO:0000256" key="5">
    <source>
        <dbReference type="PIRSR" id="PIRSR602403-1"/>
    </source>
</evidence>
<dbReference type="SUPFAM" id="SSF48264">
    <property type="entry name" value="Cytochrome P450"/>
    <property type="match status" value="1"/>
</dbReference>
<accession>A0A9P6R1A8</accession>
<gene>
    <name evidence="7" type="ORF">BGZ97_000993</name>
</gene>
<evidence type="ECO:0000256" key="2">
    <source>
        <dbReference type="ARBA" id="ARBA00010617"/>
    </source>
</evidence>
<dbReference type="InterPro" id="IPR001128">
    <property type="entry name" value="Cyt_P450"/>
</dbReference>
<keyword evidence="6" id="KW-0472">Membrane</keyword>
<dbReference type="Proteomes" id="UP000823405">
    <property type="component" value="Unassembled WGS sequence"/>
</dbReference>
<evidence type="ECO:0000313" key="7">
    <source>
        <dbReference type="EMBL" id="KAG0305738.1"/>
    </source>
</evidence>
<keyword evidence="3 5" id="KW-0479">Metal-binding</keyword>
<dbReference type="AlphaFoldDB" id="A0A9P6R1A8"/>
<dbReference type="GO" id="GO:0016705">
    <property type="term" value="F:oxidoreductase activity, acting on paired donors, with incorporation or reduction of molecular oxygen"/>
    <property type="evidence" value="ECO:0007669"/>
    <property type="project" value="InterPro"/>
</dbReference>
<evidence type="ECO:0000313" key="8">
    <source>
        <dbReference type="Proteomes" id="UP000823405"/>
    </source>
</evidence>
<keyword evidence="4 5" id="KW-0408">Iron</keyword>
<feature type="transmembrane region" description="Helical" evidence="6">
    <location>
        <begin position="14"/>
        <end position="34"/>
    </location>
</feature>
<dbReference type="PRINTS" id="PR00385">
    <property type="entry name" value="P450"/>
</dbReference>
<keyword evidence="5" id="KW-0349">Heme</keyword>
<evidence type="ECO:0000256" key="3">
    <source>
        <dbReference type="ARBA" id="ARBA00022723"/>
    </source>
</evidence>
<comment type="caution">
    <text evidence="7">The sequence shown here is derived from an EMBL/GenBank/DDBJ whole genome shotgun (WGS) entry which is preliminary data.</text>
</comment>
<dbReference type="Pfam" id="PF00067">
    <property type="entry name" value="p450"/>
    <property type="match status" value="1"/>
</dbReference>
<evidence type="ECO:0000256" key="6">
    <source>
        <dbReference type="SAM" id="Phobius"/>
    </source>
</evidence>
<dbReference type="Gene3D" id="1.10.630.10">
    <property type="entry name" value="Cytochrome P450"/>
    <property type="match status" value="1"/>
</dbReference>
<dbReference type="GO" id="GO:0020037">
    <property type="term" value="F:heme binding"/>
    <property type="evidence" value="ECO:0007669"/>
    <property type="project" value="InterPro"/>
</dbReference>
<name>A0A9P6R1A8_9FUNG</name>
<dbReference type="InterPro" id="IPR002403">
    <property type="entry name" value="Cyt_P450_E_grp-IV"/>
</dbReference>
<dbReference type="PRINTS" id="PR00465">
    <property type="entry name" value="EP450IV"/>
</dbReference>
<evidence type="ECO:0000256" key="4">
    <source>
        <dbReference type="ARBA" id="ARBA00023004"/>
    </source>
</evidence>
<feature type="binding site" description="axial binding residue" evidence="5">
    <location>
        <position position="445"/>
    </location>
    <ligand>
        <name>heme</name>
        <dbReference type="ChEBI" id="CHEBI:30413"/>
    </ligand>
    <ligandPart>
        <name>Fe</name>
        <dbReference type="ChEBI" id="CHEBI:18248"/>
    </ligandPart>
</feature>
<evidence type="ECO:0000256" key="1">
    <source>
        <dbReference type="ARBA" id="ARBA00001971"/>
    </source>
</evidence>
<sequence length="513" mass="58262">MPVASTLVRSIDPITAISTLFALLSSLIFYKAYLLPNFLSPLRHIPGPPNKSKYNKYNLPFLGNFPDIIKEEAGIPHREWIEHNLIRLLGKVIGHGVLLAEGDVHRKQRKMLNPAFSHKHIKEMVHIMAGPAETLGRQWEEHVDRSGDKPFELDITIDLGSCTLDIIGLSGFGYDFQALTTPDNEMSMAYRELFYKETTSTQFLRVFIPYYSDLPTRANLDRKKAIDTIDRVTMRIINEKRALANAKNSEGDDSKDLMSILIRGNEQVGSLEDGKLTDTELKDQIMTFLAAGHETTSVTVTWMLYVFSIYPEVQKKVRQEMLEHIGRPTETNRCPLAYDTLNGLPYLNACVKELLRFIPPVPTSRVAAEDDSILGYDIPKGTQVFLSPAALHKLKSVYGEDAEEFKPERWMDPTTLTEEQRGSTKFVTSDMSWAYVPFLTGPRNCIGSKFATIETKIILYYLLINLDYAPVPGFKFKKSSRITWRPFPGMRLIVKRFQESDNNSNRSATLVEP</sequence>
<protein>
    <recommendedName>
        <fullName evidence="9">Cytochrome P450</fullName>
    </recommendedName>
</protein>
<dbReference type="PANTHER" id="PTHR24291:SF175">
    <property type="entry name" value="CYTOCHROME P450"/>
    <property type="match status" value="1"/>
</dbReference>
<comment type="cofactor">
    <cofactor evidence="1 5">
        <name>heme</name>
        <dbReference type="ChEBI" id="CHEBI:30413"/>
    </cofactor>
</comment>
<keyword evidence="6" id="KW-1133">Transmembrane helix</keyword>
<dbReference type="InterPro" id="IPR050196">
    <property type="entry name" value="Cytochrome_P450_Monoox"/>
</dbReference>
<dbReference type="PANTHER" id="PTHR24291">
    <property type="entry name" value="CYTOCHROME P450 FAMILY 4"/>
    <property type="match status" value="1"/>
</dbReference>
<dbReference type="GO" id="GO:0004497">
    <property type="term" value="F:monooxygenase activity"/>
    <property type="evidence" value="ECO:0007669"/>
    <property type="project" value="InterPro"/>
</dbReference>
<reference evidence="7" key="1">
    <citation type="journal article" date="2020" name="Fungal Divers.">
        <title>Resolving the Mortierellaceae phylogeny through synthesis of multi-gene phylogenetics and phylogenomics.</title>
        <authorList>
            <person name="Vandepol N."/>
            <person name="Liber J."/>
            <person name="Desiro A."/>
            <person name="Na H."/>
            <person name="Kennedy M."/>
            <person name="Barry K."/>
            <person name="Grigoriev I.V."/>
            <person name="Miller A.N."/>
            <person name="O'Donnell K."/>
            <person name="Stajich J.E."/>
            <person name="Bonito G."/>
        </authorList>
    </citation>
    <scope>NUCLEOTIDE SEQUENCE</scope>
    <source>
        <strain evidence="7">NVP60</strain>
    </source>
</reference>
<keyword evidence="8" id="KW-1185">Reference proteome</keyword>